<evidence type="ECO:0000313" key="4">
    <source>
        <dbReference type="EMBL" id="KAJ7190186.1"/>
    </source>
</evidence>
<dbReference type="EMBL" id="JARJCW010000155">
    <property type="protein sequence ID" value="KAJ7190186.1"/>
    <property type="molecule type" value="Genomic_DNA"/>
</dbReference>
<keyword evidence="1" id="KW-0285">Flavoprotein</keyword>
<evidence type="ECO:0000256" key="3">
    <source>
        <dbReference type="ARBA" id="ARBA00023002"/>
    </source>
</evidence>
<dbReference type="AlphaFoldDB" id="A0AAD6UPQ6"/>
<dbReference type="Gene3D" id="3.50.50.60">
    <property type="entry name" value="FAD/NAD(P)-binding domain"/>
    <property type="match status" value="2"/>
</dbReference>
<dbReference type="InterPro" id="IPR050982">
    <property type="entry name" value="Auxin_biosynth/cation_transpt"/>
</dbReference>
<dbReference type="PANTHER" id="PTHR43539">
    <property type="entry name" value="FLAVIN-BINDING MONOOXYGENASE-LIKE PROTEIN (AFU_ORTHOLOGUE AFUA_4G09220)"/>
    <property type="match status" value="1"/>
</dbReference>
<name>A0AAD6UPQ6_9AGAR</name>
<dbReference type="Pfam" id="PF13450">
    <property type="entry name" value="NAD_binding_8"/>
    <property type="match status" value="1"/>
</dbReference>
<sequence length="517" mass="58397">MFHLPWAIPLNWTTFPHPISSVAVIGAGPAGLQATATLLSLTNVSVRLFERAPAPGGNWFYTDEKPAREAYPDRPLDAVDLPENLPATYFYGEGDDGISLDERWRAHWHPRPVWNDMHLNAPTLITELPGVKYPANTPWAASVHAVQRLVRAYASMHSLNANDEPSTPNVAPVTSYSTRVERLRKCNATATWVLTLRRMQHLPESGRLRVDFWEEHFDAVVVATGHFPEPHVPAIAGIEDWSKTQSGGHWSMTHVQSFRRAEDYAGKTVLIVGASVSATEIARYIGPVVRQLIVSARPNPFRDAYGLDIVLRWPDNAEIAPEIEEFEPLERYDAGIAAGRIRLLNGTVLQGVDEIILATGYRRNTFLPDLVNPATMDNLHWTGHYIHDPTLAYAHAVRPWTHGRYQSAGFAKVWAGSARLPSRARMWADYRAKKYEFGDVPDIFPQEAMLRQFIAWLNSESLELGGPFVEPLPIEAREVYAYWATSTWKKDWFDHDNYTRFDRLPASEWPKPGPPFQ</sequence>
<keyword evidence="3" id="KW-0560">Oxidoreductase</keyword>
<protein>
    <submittedName>
        <fullName evidence="4">FAD/NAD-P-binding domain-containing protein</fullName>
    </submittedName>
</protein>
<organism evidence="4 5">
    <name type="scientific">Mycena pura</name>
    <dbReference type="NCBI Taxonomy" id="153505"/>
    <lineage>
        <taxon>Eukaryota</taxon>
        <taxon>Fungi</taxon>
        <taxon>Dikarya</taxon>
        <taxon>Basidiomycota</taxon>
        <taxon>Agaricomycotina</taxon>
        <taxon>Agaricomycetes</taxon>
        <taxon>Agaricomycetidae</taxon>
        <taxon>Agaricales</taxon>
        <taxon>Marasmiineae</taxon>
        <taxon>Mycenaceae</taxon>
        <taxon>Mycena</taxon>
    </lineage>
</organism>
<comment type="caution">
    <text evidence="4">The sequence shown here is derived from an EMBL/GenBank/DDBJ whole genome shotgun (WGS) entry which is preliminary data.</text>
</comment>
<gene>
    <name evidence="4" type="ORF">GGX14DRAFT_580068</name>
</gene>
<reference evidence="4" key="1">
    <citation type="submission" date="2023-03" db="EMBL/GenBank/DDBJ databases">
        <title>Massive genome expansion in bonnet fungi (Mycena s.s.) driven by repeated elements and novel gene families across ecological guilds.</title>
        <authorList>
            <consortium name="Lawrence Berkeley National Laboratory"/>
            <person name="Harder C.B."/>
            <person name="Miyauchi S."/>
            <person name="Viragh M."/>
            <person name="Kuo A."/>
            <person name="Thoen E."/>
            <person name="Andreopoulos B."/>
            <person name="Lu D."/>
            <person name="Skrede I."/>
            <person name="Drula E."/>
            <person name="Henrissat B."/>
            <person name="Morin E."/>
            <person name="Kohler A."/>
            <person name="Barry K."/>
            <person name="LaButti K."/>
            <person name="Morin E."/>
            <person name="Salamov A."/>
            <person name="Lipzen A."/>
            <person name="Mereny Z."/>
            <person name="Hegedus B."/>
            <person name="Baldrian P."/>
            <person name="Stursova M."/>
            <person name="Weitz H."/>
            <person name="Taylor A."/>
            <person name="Grigoriev I.V."/>
            <person name="Nagy L.G."/>
            <person name="Martin F."/>
            <person name="Kauserud H."/>
        </authorList>
    </citation>
    <scope>NUCLEOTIDE SEQUENCE</scope>
    <source>
        <strain evidence="4">9144</strain>
    </source>
</reference>
<dbReference type="PANTHER" id="PTHR43539:SF78">
    <property type="entry name" value="FLAVIN-CONTAINING MONOOXYGENASE"/>
    <property type="match status" value="1"/>
</dbReference>
<keyword evidence="2" id="KW-0274">FAD</keyword>
<evidence type="ECO:0000256" key="1">
    <source>
        <dbReference type="ARBA" id="ARBA00022630"/>
    </source>
</evidence>
<evidence type="ECO:0000313" key="5">
    <source>
        <dbReference type="Proteomes" id="UP001219525"/>
    </source>
</evidence>
<proteinExistence type="predicted"/>
<dbReference type="GO" id="GO:0050660">
    <property type="term" value="F:flavin adenine dinucleotide binding"/>
    <property type="evidence" value="ECO:0007669"/>
    <property type="project" value="InterPro"/>
</dbReference>
<dbReference type="Proteomes" id="UP001219525">
    <property type="component" value="Unassembled WGS sequence"/>
</dbReference>
<dbReference type="InterPro" id="IPR020946">
    <property type="entry name" value="Flavin_mOase-like"/>
</dbReference>
<dbReference type="GO" id="GO:0050661">
    <property type="term" value="F:NADP binding"/>
    <property type="evidence" value="ECO:0007669"/>
    <property type="project" value="InterPro"/>
</dbReference>
<dbReference type="InterPro" id="IPR036188">
    <property type="entry name" value="FAD/NAD-bd_sf"/>
</dbReference>
<dbReference type="PRINTS" id="PR00419">
    <property type="entry name" value="ADXRDTASE"/>
</dbReference>
<dbReference type="Pfam" id="PF00743">
    <property type="entry name" value="FMO-like"/>
    <property type="match status" value="1"/>
</dbReference>
<dbReference type="GO" id="GO:0004499">
    <property type="term" value="F:N,N-dimethylaniline monooxygenase activity"/>
    <property type="evidence" value="ECO:0007669"/>
    <property type="project" value="InterPro"/>
</dbReference>
<keyword evidence="5" id="KW-1185">Reference proteome</keyword>
<accession>A0AAD6UPQ6</accession>
<dbReference type="SUPFAM" id="SSF51905">
    <property type="entry name" value="FAD/NAD(P)-binding domain"/>
    <property type="match status" value="1"/>
</dbReference>
<evidence type="ECO:0000256" key="2">
    <source>
        <dbReference type="ARBA" id="ARBA00022827"/>
    </source>
</evidence>